<dbReference type="OrthoDB" id="6500038at2759"/>
<dbReference type="Pfam" id="PF13516">
    <property type="entry name" value="LRR_6"/>
    <property type="match status" value="2"/>
</dbReference>
<dbReference type="PANTHER" id="PTHR45690:SF4">
    <property type="entry name" value="NACHT, LRR AND PYD DOMAINS-CONTAINING PROTEIN 10"/>
    <property type="match status" value="1"/>
</dbReference>
<dbReference type="Proteomes" id="UP000266841">
    <property type="component" value="Unassembled WGS sequence"/>
</dbReference>
<evidence type="ECO:0000313" key="2">
    <source>
        <dbReference type="Proteomes" id="UP000266841"/>
    </source>
</evidence>
<reference evidence="1 2" key="1">
    <citation type="journal article" date="2012" name="Genome Biol.">
        <title>Genome and low-iron response of an oceanic diatom adapted to chronic iron limitation.</title>
        <authorList>
            <person name="Lommer M."/>
            <person name="Specht M."/>
            <person name="Roy A.S."/>
            <person name="Kraemer L."/>
            <person name="Andreson R."/>
            <person name="Gutowska M.A."/>
            <person name="Wolf J."/>
            <person name="Bergner S.V."/>
            <person name="Schilhabel M.B."/>
            <person name="Klostermeier U.C."/>
            <person name="Beiko R.G."/>
            <person name="Rosenstiel P."/>
            <person name="Hippler M."/>
            <person name="Laroche J."/>
        </authorList>
    </citation>
    <scope>NUCLEOTIDE SEQUENCE [LARGE SCALE GENOMIC DNA]</scope>
    <source>
        <strain evidence="1 2">CCMP1005</strain>
    </source>
</reference>
<evidence type="ECO:0000313" key="1">
    <source>
        <dbReference type="EMBL" id="EJK67359.1"/>
    </source>
</evidence>
<accession>K0SQS0</accession>
<keyword evidence="2" id="KW-1185">Reference proteome</keyword>
<dbReference type="PANTHER" id="PTHR45690">
    <property type="entry name" value="NACHT, LRR AND PYD DOMAINS-CONTAINING PROTEIN 12"/>
    <property type="match status" value="1"/>
</dbReference>
<dbReference type="InterPro" id="IPR032675">
    <property type="entry name" value="LRR_dom_sf"/>
</dbReference>
<name>K0SQS0_THAOC</name>
<organism evidence="1 2">
    <name type="scientific">Thalassiosira oceanica</name>
    <name type="common">Marine diatom</name>
    <dbReference type="NCBI Taxonomy" id="159749"/>
    <lineage>
        <taxon>Eukaryota</taxon>
        <taxon>Sar</taxon>
        <taxon>Stramenopiles</taxon>
        <taxon>Ochrophyta</taxon>
        <taxon>Bacillariophyta</taxon>
        <taxon>Coscinodiscophyceae</taxon>
        <taxon>Thalassiosirophycidae</taxon>
        <taxon>Thalassiosirales</taxon>
        <taxon>Thalassiosiraceae</taxon>
        <taxon>Thalassiosira</taxon>
    </lineage>
</organism>
<dbReference type="AlphaFoldDB" id="K0SQS0"/>
<dbReference type="GO" id="GO:0005737">
    <property type="term" value="C:cytoplasm"/>
    <property type="evidence" value="ECO:0007669"/>
    <property type="project" value="TreeGrafter"/>
</dbReference>
<dbReference type="InterPro" id="IPR050637">
    <property type="entry name" value="NLRP_innate_immun_reg"/>
</dbReference>
<dbReference type="EMBL" id="AGNL01013251">
    <property type="protein sequence ID" value="EJK67359.1"/>
    <property type="molecule type" value="Genomic_DNA"/>
</dbReference>
<dbReference type="SMART" id="SM00368">
    <property type="entry name" value="LRR_RI"/>
    <property type="match status" value="2"/>
</dbReference>
<sequence length="473" mass="53548">MRELEVRCSSLERSIQLLKRDVDWTYSAPDVPRSHWIEQGHDEEYAANVEGCLERIKGDVGDIRDGDEYYYCGCLGYEDQLAIMHDDALLPHFKELTDAIQLSNRIGQIDIDNMEMCPSALRILFPAMEGKAQSLKELRWDSNQIPSDEQADLLIDSVIDNWSIKNVTLRGCFGQEGVNGFRALATIMTCGRPFQTLDFGGNGLSGIDDVTAALATNPQLEILDLARNQLNDSDAELIAQALKQNTNLQELHLYDNSITSAGFEKIRTAIYDPSSLNAMESCNHTCWVDCVEQNDHCREGNFSGMTSQQRRRRKFYELFSARHVDGSNARHLNAELGEGAFTTKLVPRVLECIGQCSVDRSTDAPPPLSLYFELMRGWKMPELHGNQEITTSNDFFKLRRQLKRPIMQVEERLLVSLLMALPWIWPPSSWCHRHGWSSSLALEAISLFDFAHSETRASGEAVESFRQRDTMGT</sequence>
<dbReference type="InterPro" id="IPR001611">
    <property type="entry name" value="Leu-rich_rpt"/>
</dbReference>
<protein>
    <submittedName>
        <fullName evidence="1">Uncharacterized protein</fullName>
    </submittedName>
</protein>
<gene>
    <name evidence="1" type="ORF">THAOC_11618</name>
</gene>
<comment type="caution">
    <text evidence="1">The sequence shown here is derived from an EMBL/GenBank/DDBJ whole genome shotgun (WGS) entry which is preliminary data.</text>
</comment>
<proteinExistence type="predicted"/>
<dbReference type="eggNOG" id="KOG4308">
    <property type="taxonomic scope" value="Eukaryota"/>
</dbReference>
<dbReference type="Gene3D" id="3.80.10.10">
    <property type="entry name" value="Ribonuclease Inhibitor"/>
    <property type="match status" value="1"/>
</dbReference>
<dbReference type="SUPFAM" id="SSF52047">
    <property type="entry name" value="RNI-like"/>
    <property type="match status" value="1"/>
</dbReference>